<comment type="caution">
    <text evidence="4">The sequence shown here is derived from an EMBL/GenBank/DDBJ whole genome shotgun (WGS) entry which is preliminary data.</text>
</comment>
<evidence type="ECO:0000313" key="5">
    <source>
        <dbReference type="Proteomes" id="UP000240530"/>
    </source>
</evidence>
<feature type="chain" id="PRO_5015598929" evidence="2">
    <location>
        <begin position="25"/>
        <end position="289"/>
    </location>
</feature>
<dbReference type="Pfam" id="PF01497">
    <property type="entry name" value="Peripla_BP_2"/>
    <property type="match status" value="1"/>
</dbReference>
<dbReference type="AlphaFoldDB" id="A0A2T3KV08"/>
<dbReference type="EMBL" id="PYNS01000010">
    <property type="protein sequence ID" value="PSV10789.1"/>
    <property type="molecule type" value="Genomic_DNA"/>
</dbReference>
<dbReference type="InterPro" id="IPR002491">
    <property type="entry name" value="ABC_transptr_periplasmic_BD"/>
</dbReference>
<keyword evidence="2" id="KW-0732">Signal</keyword>
<dbReference type="SUPFAM" id="SSF53807">
    <property type="entry name" value="Helical backbone' metal receptor"/>
    <property type="match status" value="1"/>
</dbReference>
<dbReference type="PROSITE" id="PS50983">
    <property type="entry name" value="FE_B12_PBP"/>
    <property type="match status" value="1"/>
</dbReference>
<dbReference type="Proteomes" id="UP000240530">
    <property type="component" value="Unassembled WGS sequence"/>
</dbReference>
<accession>A0A2T3KV08</accession>
<sequence length="289" mass="30887">MKRRTLLKTSLLTITLGLSSFSYANTDTHTNTKKIISAGASITQIINALNAQDQLVAVDLTSKALVDKSVPKVGYHRQLSAENLMSLSPTNVIGSDEMGPQSTLDLLKQSGVSVDVVNSGETVKDLLQRIDQIASLTHHQQRAEVLKEKLSKQLNEIKQATANIKTAKKVLFLMIHDGRPINIAGSNTTADSIISLAGAVNPAAESVSNYKPISAEAIVTMQPDIILLSTRTASKIKSMKDLVKQMPLITATPAATNNALLTINGTALIGGLGLESVNEALRLNQVIYP</sequence>
<evidence type="ECO:0000259" key="3">
    <source>
        <dbReference type="PROSITE" id="PS50983"/>
    </source>
</evidence>
<dbReference type="InterPro" id="IPR050902">
    <property type="entry name" value="ABC_Transporter_SBP"/>
</dbReference>
<gene>
    <name evidence="4" type="ORF">C0W93_10800</name>
</gene>
<organism evidence="4 5">
    <name type="scientific">Photobacterium leiognathi subsp. mandapamensis</name>
    <name type="common">Photobacterium mandapamensis</name>
    <dbReference type="NCBI Taxonomy" id="48408"/>
    <lineage>
        <taxon>Bacteria</taxon>
        <taxon>Pseudomonadati</taxon>
        <taxon>Pseudomonadota</taxon>
        <taxon>Gammaproteobacteria</taxon>
        <taxon>Vibrionales</taxon>
        <taxon>Vibrionaceae</taxon>
        <taxon>Photobacterium</taxon>
    </lineage>
</organism>
<name>A0A2T3KV08_PHOLD</name>
<protein>
    <submittedName>
        <fullName evidence="4">Hemin ABC transporter substrate-binding protein</fullName>
    </submittedName>
</protein>
<reference evidence="4 5" key="1">
    <citation type="submission" date="2018-03" db="EMBL/GenBank/DDBJ databases">
        <title>Whole genome sequencing of Histamine producing bacteria.</title>
        <authorList>
            <person name="Butler K."/>
        </authorList>
    </citation>
    <scope>NUCLEOTIDE SEQUENCE [LARGE SCALE GENOMIC DNA]</scope>
    <source>
        <strain evidence="4 5">Res.4.1</strain>
    </source>
</reference>
<proteinExistence type="predicted"/>
<dbReference type="Gene3D" id="3.40.50.1980">
    <property type="entry name" value="Nitrogenase molybdenum iron protein domain"/>
    <property type="match status" value="2"/>
</dbReference>
<feature type="signal peptide" evidence="2">
    <location>
        <begin position="1"/>
        <end position="24"/>
    </location>
</feature>
<feature type="coiled-coil region" evidence="1">
    <location>
        <begin position="136"/>
        <end position="170"/>
    </location>
</feature>
<evidence type="ECO:0000256" key="2">
    <source>
        <dbReference type="SAM" id="SignalP"/>
    </source>
</evidence>
<keyword evidence="1" id="KW-0175">Coiled coil</keyword>
<dbReference type="RefSeq" id="WP_107185044.1">
    <property type="nucleotide sequence ID" value="NZ_PYNS01000010.1"/>
</dbReference>
<feature type="domain" description="Fe/B12 periplasmic-binding" evidence="3">
    <location>
        <begin position="34"/>
        <end position="289"/>
    </location>
</feature>
<evidence type="ECO:0000256" key="1">
    <source>
        <dbReference type="SAM" id="Coils"/>
    </source>
</evidence>
<dbReference type="PANTHER" id="PTHR30535">
    <property type="entry name" value="VITAMIN B12-BINDING PROTEIN"/>
    <property type="match status" value="1"/>
</dbReference>
<dbReference type="PANTHER" id="PTHR30535:SF4">
    <property type="entry name" value="HEMIN-BINDING PERIPLASMIC PROTEIN HMUT"/>
    <property type="match status" value="1"/>
</dbReference>
<evidence type="ECO:0000313" key="4">
    <source>
        <dbReference type="EMBL" id="PSV10789.1"/>
    </source>
</evidence>